<name>A0ABD2L4D0_9BILA</name>
<evidence type="ECO:0000313" key="2">
    <source>
        <dbReference type="EMBL" id="KAL3109630.1"/>
    </source>
</evidence>
<dbReference type="EMBL" id="JBICBT010000562">
    <property type="protein sequence ID" value="KAL3109630.1"/>
    <property type="molecule type" value="Genomic_DNA"/>
</dbReference>
<comment type="caution">
    <text evidence="2">The sequence shown here is derived from an EMBL/GenBank/DDBJ whole genome shotgun (WGS) entry which is preliminary data.</text>
</comment>
<dbReference type="AlphaFoldDB" id="A0ABD2L4D0"/>
<accession>A0ABD2L4D0</accession>
<organism evidence="2 3">
    <name type="scientific">Heterodera trifolii</name>
    <dbReference type="NCBI Taxonomy" id="157864"/>
    <lineage>
        <taxon>Eukaryota</taxon>
        <taxon>Metazoa</taxon>
        <taxon>Ecdysozoa</taxon>
        <taxon>Nematoda</taxon>
        <taxon>Chromadorea</taxon>
        <taxon>Rhabditida</taxon>
        <taxon>Tylenchina</taxon>
        <taxon>Tylenchomorpha</taxon>
        <taxon>Tylenchoidea</taxon>
        <taxon>Heteroderidae</taxon>
        <taxon>Heteroderinae</taxon>
        <taxon>Heterodera</taxon>
    </lineage>
</organism>
<gene>
    <name evidence="2" type="ORF">niasHT_018828</name>
</gene>
<evidence type="ECO:0000256" key="1">
    <source>
        <dbReference type="SAM" id="MobiDB-lite"/>
    </source>
</evidence>
<protein>
    <submittedName>
        <fullName evidence="2">Uncharacterized protein</fullName>
    </submittedName>
</protein>
<feature type="compositionally biased region" description="Basic and acidic residues" evidence="1">
    <location>
        <begin position="1"/>
        <end position="10"/>
    </location>
</feature>
<dbReference type="Proteomes" id="UP001620626">
    <property type="component" value="Unassembled WGS sequence"/>
</dbReference>
<reference evidence="2 3" key="1">
    <citation type="submission" date="2024-10" db="EMBL/GenBank/DDBJ databases">
        <authorList>
            <person name="Kim D."/>
        </authorList>
    </citation>
    <scope>NUCLEOTIDE SEQUENCE [LARGE SCALE GENOMIC DNA]</scope>
    <source>
        <strain evidence="2">BH-2024</strain>
    </source>
</reference>
<evidence type="ECO:0000313" key="3">
    <source>
        <dbReference type="Proteomes" id="UP001620626"/>
    </source>
</evidence>
<feature type="compositionally biased region" description="Low complexity" evidence="1">
    <location>
        <begin position="11"/>
        <end position="20"/>
    </location>
</feature>
<proteinExistence type="predicted"/>
<feature type="region of interest" description="Disordered" evidence="1">
    <location>
        <begin position="1"/>
        <end position="20"/>
    </location>
</feature>
<keyword evidence="3" id="KW-1185">Reference proteome</keyword>
<sequence>MASTAMDEHSNGNNLLDQGNGDENHVDALFGWWKNKNDYGGREEAFFGGSAAAEELRTTQWKIKAYDQLEIWTERGVIRSSAANSHTLCVRASPNHFHPIQNPPPPKADGAAAVYPICRLGFACLLHTVVAMQQTPLVRSLLSRRRRRRTKTID</sequence>